<feature type="compositionally biased region" description="Basic and acidic residues" evidence="1">
    <location>
        <begin position="101"/>
        <end position="124"/>
    </location>
</feature>
<organism evidence="3 4">
    <name type="scientific">Planoprotostelium fungivorum</name>
    <dbReference type="NCBI Taxonomy" id="1890364"/>
    <lineage>
        <taxon>Eukaryota</taxon>
        <taxon>Amoebozoa</taxon>
        <taxon>Evosea</taxon>
        <taxon>Variosea</taxon>
        <taxon>Cavosteliida</taxon>
        <taxon>Cavosteliaceae</taxon>
        <taxon>Planoprotostelium</taxon>
    </lineage>
</organism>
<feature type="region of interest" description="Disordered" evidence="1">
    <location>
        <begin position="95"/>
        <end position="144"/>
    </location>
</feature>
<evidence type="ECO:0000256" key="1">
    <source>
        <dbReference type="SAM" id="MobiDB-lite"/>
    </source>
</evidence>
<protein>
    <submittedName>
        <fullName evidence="3">Uncharacterized protein</fullName>
    </submittedName>
</protein>
<dbReference type="InParanoid" id="A0A2P6NT22"/>
<reference evidence="3 4" key="1">
    <citation type="journal article" date="2018" name="Genome Biol. Evol.">
        <title>Multiple Roots of Fruiting Body Formation in Amoebozoa.</title>
        <authorList>
            <person name="Hillmann F."/>
            <person name="Forbes G."/>
            <person name="Novohradska S."/>
            <person name="Ferling I."/>
            <person name="Riege K."/>
            <person name="Groth M."/>
            <person name="Westermann M."/>
            <person name="Marz M."/>
            <person name="Spaller T."/>
            <person name="Winckler T."/>
            <person name="Schaap P."/>
            <person name="Glockner G."/>
        </authorList>
    </citation>
    <scope>NUCLEOTIDE SEQUENCE [LARGE SCALE GENOMIC DNA]</scope>
    <source>
        <strain evidence="3 4">Jena</strain>
    </source>
</reference>
<keyword evidence="2" id="KW-0472">Membrane</keyword>
<keyword evidence="2" id="KW-0812">Transmembrane</keyword>
<feature type="transmembrane region" description="Helical" evidence="2">
    <location>
        <begin position="308"/>
        <end position="327"/>
    </location>
</feature>
<name>A0A2P6NT22_9EUKA</name>
<comment type="caution">
    <text evidence="3">The sequence shown here is derived from an EMBL/GenBank/DDBJ whole genome shotgun (WGS) entry which is preliminary data.</text>
</comment>
<keyword evidence="4" id="KW-1185">Reference proteome</keyword>
<feature type="transmembrane region" description="Helical" evidence="2">
    <location>
        <begin position="416"/>
        <end position="440"/>
    </location>
</feature>
<feature type="transmembrane region" description="Helical" evidence="2">
    <location>
        <begin position="333"/>
        <end position="351"/>
    </location>
</feature>
<feature type="region of interest" description="Disordered" evidence="1">
    <location>
        <begin position="1"/>
        <end position="20"/>
    </location>
</feature>
<keyword evidence="2" id="KW-1133">Transmembrane helix</keyword>
<dbReference type="Proteomes" id="UP000241769">
    <property type="component" value="Unassembled WGS sequence"/>
</dbReference>
<evidence type="ECO:0000313" key="4">
    <source>
        <dbReference type="Proteomes" id="UP000241769"/>
    </source>
</evidence>
<evidence type="ECO:0000313" key="3">
    <source>
        <dbReference type="EMBL" id="PRP87119.1"/>
    </source>
</evidence>
<feature type="transmembrane region" description="Helical" evidence="2">
    <location>
        <begin position="363"/>
        <end position="385"/>
    </location>
</feature>
<proteinExistence type="predicted"/>
<dbReference type="AlphaFoldDB" id="A0A2P6NT22"/>
<sequence>MDAIEGSSPKAFHSLKTKRRVVPESFQPKEIGYVLSFAGANESPSAGLQGRKTFVDNFKNKETVEAEPSFKASNTERSRNPMELPLELRYGRRVNFPPLSPERDEKPHGLKHIEPTYEQKEQQRGKKKVTVRPSSGSEQTIERSLGRKRLVHHAVDQTETAQCMTMDTPSNFNFRSPPPEDPNTERTKIIEAIRAHNHNNMNRSKAAEREESIREVEALNKWAEMHIIPERMEEKAATKKLPPSRNPSVGLCSTLSLLLNRSPELFSTSDRRRHERQPLYNHVFCHQKAKRFCNPIEAKTANMNPQQIIVYALLFLGIVISIKVTVGVETVEWPLLVSGVFFSITGFFGILAGVSKRIPPTNIYLIMLLVSIVYGIFAWFIMFFIDNFVDGMCTIYQEQMNDRAGHIVACPVPWFYALYFFCYLIVITLTLCCLFCGWGYRQWLYANPGQYRPLGLFLDAELDTETSNPYYSNTHL</sequence>
<evidence type="ECO:0000256" key="2">
    <source>
        <dbReference type="SAM" id="Phobius"/>
    </source>
</evidence>
<dbReference type="EMBL" id="MDYQ01000022">
    <property type="protein sequence ID" value="PRP87119.1"/>
    <property type="molecule type" value="Genomic_DNA"/>
</dbReference>
<gene>
    <name evidence="3" type="ORF">PROFUN_01381</name>
</gene>
<accession>A0A2P6NT22</accession>